<dbReference type="Proteomes" id="UP000614601">
    <property type="component" value="Unassembled WGS sequence"/>
</dbReference>
<organism evidence="1 2">
    <name type="scientific">Bursaphelenchus okinawaensis</name>
    <dbReference type="NCBI Taxonomy" id="465554"/>
    <lineage>
        <taxon>Eukaryota</taxon>
        <taxon>Metazoa</taxon>
        <taxon>Ecdysozoa</taxon>
        <taxon>Nematoda</taxon>
        <taxon>Chromadorea</taxon>
        <taxon>Rhabditida</taxon>
        <taxon>Tylenchina</taxon>
        <taxon>Tylenchomorpha</taxon>
        <taxon>Aphelenchoidea</taxon>
        <taxon>Aphelenchoididae</taxon>
        <taxon>Bursaphelenchus</taxon>
    </lineage>
</organism>
<dbReference type="Proteomes" id="UP000783686">
    <property type="component" value="Unassembled WGS sequence"/>
</dbReference>
<dbReference type="AlphaFoldDB" id="A0A811LQN4"/>
<keyword evidence="2" id="KW-1185">Reference proteome</keyword>
<dbReference type="OrthoDB" id="10454084at2759"/>
<name>A0A811LQN4_9BILA</name>
<accession>A0A811LQN4</accession>
<comment type="caution">
    <text evidence="1">The sequence shown here is derived from an EMBL/GenBank/DDBJ whole genome shotgun (WGS) entry which is preliminary data.</text>
</comment>
<dbReference type="EMBL" id="CAJFDH010000006">
    <property type="protein sequence ID" value="CAD5229981.1"/>
    <property type="molecule type" value="Genomic_DNA"/>
</dbReference>
<dbReference type="EMBL" id="CAJFCW020000006">
    <property type="protein sequence ID" value="CAG9127369.1"/>
    <property type="molecule type" value="Genomic_DNA"/>
</dbReference>
<evidence type="ECO:0000313" key="2">
    <source>
        <dbReference type="Proteomes" id="UP000614601"/>
    </source>
</evidence>
<gene>
    <name evidence="1" type="ORF">BOKJ2_LOCUS13907</name>
</gene>
<protein>
    <submittedName>
        <fullName evidence="1">Uncharacterized protein</fullName>
    </submittedName>
</protein>
<sequence length="117" mass="13458">MKQRLSRLSTDAVELAKKRLHTVFCTKPKIAIESEPSTSEVSSLSSDIDNTSPYFVKDYSKPLHHTKQCKLNKEQLVMEKVPSKITTEFWVVTFYGRCIFIRLETSVYDLHTMLVGT</sequence>
<proteinExistence type="predicted"/>
<reference evidence="1" key="1">
    <citation type="submission" date="2020-09" db="EMBL/GenBank/DDBJ databases">
        <authorList>
            <person name="Kikuchi T."/>
        </authorList>
    </citation>
    <scope>NUCLEOTIDE SEQUENCE</scope>
    <source>
        <strain evidence="1">SH1</strain>
    </source>
</reference>
<evidence type="ECO:0000313" key="1">
    <source>
        <dbReference type="EMBL" id="CAD5229981.1"/>
    </source>
</evidence>